<accession>A0A6A5BWV0</accession>
<dbReference type="PROSITE" id="PS51372">
    <property type="entry name" value="PRD_2"/>
    <property type="match status" value="1"/>
</dbReference>
<gene>
    <name evidence="3" type="ORF">FDP41_002645</name>
</gene>
<dbReference type="Proteomes" id="UP000444721">
    <property type="component" value="Unassembled WGS sequence"/>
</dbReference>
<dbReference type="GO" id="GO:0006355">
    <property type="term" value="P:regulation of DNA-templated transcription"/>
    <property type="evidence" value="ECO:0007669"/>
    <property type="project" value="InterPro"/>
</dbReference>
<dbReference type="SMART" id="SM01325">
    <property type="entry name" value="DUF3160"/>
    <property type="match status" value="1"/>
</dbReference>
<dbReference type="RefSeq" id="XP_044562843.1">
    <property type="nucleotide sequence ID" value="XM_044705862.1"/>
</dbReference>
<reference evidence="3 4" key="1">
    <citation type="journal article" date="2019" name="Sci. Rep.">
        <title>Nanopore sequencing improves the draft genome of the human pathogenic amoeba Naegleria fowleri.</title>
        <authorList>
            <person name="Liechti N."/>
            <person name="Schurch N."/>
            <person name="Bruggmann R."/>
            <person name="Wittwer M."/>
        </authorList>
    </citation>
    <scope>NUCLEOTIDE SEQUENCE [LARGE SCALE GENOMIC DNA]</scope>
    <source>
        <strain evidence="3 4">ATCC 30894</strain>
    </source>
</reference>
<dbReference type="VEuPathDB" id="AmoebaDB:NfTy_057600"/>
<feature type="compositionally biased region" description="Low complexity" evidence="1">
    <location>
        <begin position="7"/>
        <end position="18"/>
    </location>
</feature>
<dbReference type="InterPro" id="IPR022601">
    <property type="entry name" value="DUF3160"/>
</dbReference>
<feature type="region of interest" description="Disordered" evidence="1">
    <location>
        <begin position="1"/>
        <end position="33"/>
    </location>
</feature>
<dbReference type="EMBL" id="VFQX01000030">
    <property type="protein sequence ID" value="KAF0978130.1"/>
    <property type="molecule type" value="Genomic_DNA"/>
</dbReference>
<dbReference type="Pfam" id="PF11369">
    <property type="entry name" value="DUF3160"/>
    <property type="match status" value="1"/>
</dbReference>
<dbReference type="GeneID" id="68109863"/>
<keyword evidence="4" id="KW-1185">Reference proteome</keyword>
<dbReference type="VEuPathDB" id="AmoebaDB:NF0078320"/>
<feature type="domain" description="PRD" evidence="2">
    <location>
        <begin position="513"/>
        <end position="624"/>
    </location>
</feature>
<name>A0A6A5BWV0_NAEFO</name>
<comment type="caution">
    <text evidence="3">The sequence shown here is derived from an EMBL/GenBank/DDBJ whole genome shotgun (WGS) entry which is preliminary data.</text>
</comment>
<proteinExistence type="predicted"/>
<evidence type="ECO:0000313" key="4">
    <source>
        <dbReference type="Proteomes" id="UP000444721"/>
    </source>
</evidence>
<dbReference type="VEuPathDB" id="AmoebaDB:FDP41_002645"/>
<dbReference type="InterPro" id="IPR011608">
    <property type="entry name" value="PRD"/>
</dbReference>
<organism evidence="3 4">
    <name type="scientific">Naegleria fowleri</name>
    <name type="common">Brain eating amoeba</name>
    <dbReference type="NCBI Taxonomy" id="5763"/>
    <lineage>
        <taxon>Eukaryota</taxon>
        <taxon>Discoba</taxon>
        <taxon>Heterolobosea</taxon>
        <taxon>Tetramitia</taxon>
        <taxon>Eutetramitia</taxon>
        <taxon>Vahlkampfiidae</taxon>
        <taxon>Naegleria</taxon>
    </lineage>
</organism>
<sequence>MQQPNGSQQQDSSSVHHQTINNNTNEASPSQSFRSSCCSYSNMTGSFGEMYYRLLKRFRTEQLEKDLYNHHVMITTDSLLHAFHYSYKSILESIEVQILFPKSKRLFANLYELMKHTFIPHRFSAYQIQNSHSNELIPSNEFRPLGLLEQGLVDLDFYITLSFSLIVDKVEQVFFPSNAHDVQYLFDLIHRRSGSEFSSSCCLFTIFGEKRFFEFKRYQPNWYYIRDYMNNYFKLISWCGNTHLDLTNLRQFTLMLLLWLLICESNSLDKEYTQIEHCFTTMIGPADSVNCEGITRFLFDYFGLEQNEISLNKLGDKLYTTLTLPDGEKVVREMQNYALNKKLGLNYIANSTLKSTQDGIGYEESFTFCLFGQKFTVDSFIFSNVTFDRLSDSEGTRLLPRIIPTVLDLAYAIFGAENVAENFIRNTDPYFDVVLPKLRELRSSLQQLESCMMPSSIHNLWLQTIQSLSSFTSDDLFSSCQNYEFKTPITQFASYSHLKYDSSLFAKQHIETDIEPMLLKEVFDIDTEASEFKNIQFLVDGNVQFFNKFLSLLRFLHDLLKSDEMFSKMPISEEATLFYDNFIKTIQTLMNIHQKQCQNQSLSQQETAFLSNIIFAEKDTLNINQRPESLRQTFGDATTSQNYKVFGWYPNLFFKRDDAGRFKPIVIDIHRYPDVDNGAILWEAVGACQLLEYVDHESGLKFYGPMFTQYEFVTPYSTTLNNATWKTKLKNPKLECNSWMSSLSSDACLGANFIGYSRLDHFTCAEYTTQSQTPSFNSSPNSPSPQSMQ</sequence>
<dbReference type="OrthoDB" id="163095at2759"/>
<dbReference type="AlphaFoldDB" id="A0A6A5BWV0"/>
<dbReference type="OMA" id="HALHMSY"/>
<evidence type="ECO:0000259" key="2">
    <source>
        <dbReference type="PROSITE" id="PS51372"/>
    </source>
</evidence>
<protein>
    <recommendedName>
        <fullName evidence="2">PRD domain-containing protein</fullName>
    </recommendedName>
</protein>
<evidence type="ECO:0000256" key="1">
    <source>
        <dbReference type="SAM" id="MobiDB-lite"/>
    </source>
</evidence>
<evidence type="ECO:0000313" key="3">
    <source>
        <dbReference type="EMBL" id="KAF0978130.1"/>
    </source>
</evidence>